<dbReference type="OrthoDB" id="5334893at2"/>
<feature type="chain" id="PRO_5003141501" description="Cytochrome C" evidence="1">
    <location>
        <begin position="22"/>
        <end position="111"/>
    </location>
</feature>
<evidence type="ECO:0000313" key="3">
    <source>
        <dbReference type="Proteomes" id="UP000007803"/>
    </source>
</evidence>
<dbReference type="GO" id="GO:0020037">
    <property type="term" value="F:heme binding"/>
    <property type="evidence" value="ECO:0007669"/>
    <property type="project" value="InterPro"/>
</dbReference>
<keyword evidence="1" id="KW-0732">Signal</keyword>
<dbReference type="eggNOG" id="ENOG50319KE">
    <property type="taxonomic scope" value="Bacteria"/>
</dbReference>
<proteinExistence type="predicted"/>
<dbReference type="GO" id="GO:0009055">
    <property type="term" value="F:electron transfer activity"/>
    <property type="evidence" value="ECO:0007669"/>
    <property type="project" value="InterPro"/>
</dbReference>
<dbReference type="Proteomes" id="UP000007803">
    <property type="component" value="Chromosome"/>
</dbReference>
<evidence type="ECO:0000313" key="2">
    <source>
        <dbReference type="EMBL" id="ADN08960.1"/>
    </source>
</evidence>
<evidence type="ECO:0008006" key="4">
    <source>
        <dbReference type="Google" id="ProtNLM"/>
    </source>
</evidence>
<dbReference type="RefSeq" id="WP_013326716.1">
    <property type="nucleotide sequence ID" value="NC_014506.1"/>
</dbReference>
<gene>
    <name evidence="2" type="ordered locus">Saut_0911</name>
</gene>
<organism evidence="2 3">
    <name type="scientific">Sulfurimonas autotrophica (strain ATCC BAA-671 / DSM 16294 / JCM 11897 / OK10)</name>
    <dbReference type="NCBI Taxonomy" id="563040"/>
    <lineage>
        <taxon>Bacteria</taxon>
        <taxon>Pseudomonadati</taxon>
        <taxon>Campylobacterota</taxon>
        <taxon>Epsilonproteobacteria</taxon>
        <taxon>Campylobacterales</taxon>
        <taxon>Sulfurimonadaceae</taxon>
        <taxon>Sulfurimonas</taxon>
    </lineage>
</organism>
<protein>
    <recommendedName>
        <fullName evidence="4">Cytochrome C</fullName>
    </recommendedName>
</protein>
<dbReference type="EMBL" id="CP002205">
    <property type="protein sequence ID" value="ADN08960.1"/>
    <property type="molecule type" value="Genomic_DNA"/>
</dbReference>
<dbReference type="KEGG" id="sua:Saut_0911"/>
<dbReference type="HOGENOM" id="CLU_171893_0_0_7"/>
<dbReference type="AlphaFoldDB" id="E0URL6"/>
<evidence type="ECO:0000256" key="1">
    <source>
        <dbReference type="SAM" id="SignalP"/>
    </source>
</evidence>
<reference evidence="3" key="1">
    <citation type="journal article" date="2010" name="Stand. Genomic Sci.">
        <title>Complete genome sequence of Sulfurimonas autotrophica type strain (OK10).</title>
        <authorList>
            <person name="Sikorski J."/>
            <person name="Munk C."/>
            <person name="Lapidus A."/>
            <person name="Djao O."/>
            <person name="Lucas S."/>
            <person name="Glavina Del Rio T."/>
            <person name="Nolan M."/>
            <person name="Tice H."/>
            <person name="Han C."/>
            <person name="Cheng J."/>
            <person name="Tapia R."/>
            <person name="Goodwin L."/>
            <person name="Pitluck S."/>
            <person name="Liolios K."/>
            <person name="Ivanova N."/>
            <person name="Mavromatis K."/>
            <person name="Mikhailova N."/>
            <person name="Pati A."/>
            <person name="Sims D."/>
            <person name="Meincke L."/>
            <person name="Brettin T."/>
            <person name="Detter J."/>
            <person name="Chen A."/>
            <person name="Palaniappan K."/>
            <person name="Land M."/>
            <person name="Hauser L."/>
            <person name="Chang Y."/>
            <person name="Jeffries C."/>
            <person name="Rohde M."/>
            <person name="Lang E."/>
            <person name="Spring S."/>
            <person name="Goker M."/>
            <person name="Woyke T."/>
            <person name="Bristow J."/>
            <person name="Eisen J."/>
            <person name="Markowitz V."/>
            <person name="Hugenholtz P."/>
            <person name="Kyrpides N."/>
            <person name="Klenk H."/>
        </authorList>
    </citation>
    <scope>NUCLEOTIDE SEQUENCE [LARGE SCALE GENOMIC DNA]</scope>
    <source>
        <strain evidence="3">ATCC BAA-671 / DSM 16294 / JCM 11897 / OK10</strain>
    </source>
</reference>
<dbReference type="STRING" id="563040.Saut_0911"/>
<keyword evidence="3" id="KW-1185">Reference proteome</keyword>
<name>E0URL6_SULAO</name>
<dbReference type="Gene3D" id="1.10.760.10">
    <property type="entry name" value="Cytochrome c-like domain"/>
    <property type="match status" value="1"/>
</dbReference>
<dbReference type="InterPro" id="IPR036909">
    <property type="entry name" value="Cyt_c-like_dom_sf"/>
</dbReference>
<dbReference type="SUPFAM" id="SSF46626">
    <property type="entry name" value="Cytochrome c"/>
    <property type="match status" value="1"/>
</dbReference>
<accession>E0URL6</accession>
<sequence length="111" mass="12812">MNKLLLIVLSLAIFTLSSSDAAIYKGQRIFIKKCLKCHKSGQSFIAKYKMKKWKKLMRKKGKPLAAIHLKSQKAKKSWKYFKSKKYAKKSKHLKQFLVEYAKDSGNVPACN</sequence>
<feature type="signal peptide" evidence="1">
    <location>
        <begin position="1"/>
        <end position="21"/>
    </location>
</feature>